<dbReference type="AlphaFoldDB" id="A0A455UDZ9"/>
<organism evidence="1 2">
    <name type="scientific">Vreelandella sulfidaeris</name>
    <dbReference type="NCBI Taxonomy" id="115553"/>
    <lineage>
        <taxon>Bacteria</taxon>
        <taxon>Pseudomonadati</taxon>
        <taxon>Pseudomonadota</taxon>
        <taxon>Gammaproteobacteria</taxon>
        <taxon>Oceanospirillales</taxon>
        <taxon>Halomonadaceae</taxon>
        <taxon>Vreelandella</taxon>
    </lineage>
</organism>
<evidence type="ECO:0000313" key="2">
    <source>
        <dbReference type="Proteomes" id="UP000320231"/>
    </source>
</evidence>
<dbReference type="Proteomes" id="UP000320231">
    <property type="component" value="Chromosome"/>
</dbReference>
<reference evidence="1 2" key="1">
    <citation type="journal article" date="2019" name="Microbiol. Resour. Announc.">
        <title>Complete Genome Sequence of Halomonas sulfidaeris Strain Esulfide1 Isolated from a Metal Sulfide Rock at a Depth of 2,200 Meters, Obtained Using Nanopore Sequencing.</title>
        <authorList>
            <person name="Saito M."/>
            <person name="Nishigata A."/>
            <person name="Galipon J."/>
            <person name="Arakawa K."/>
        </authorList>
    </citation>
    <scope>NUCLEOTIDE SEQUENCE [LARGE SCALE GENOMIC DNA]</scope>
    <source>
        <strain evidence="1 2">ATCC BAA-803</strain>
    </source>
</reference>
<proteinExistence type="predicted"/>
<evidence type="ECO:0000313" key="1">
    <source>
        <dbReference type="EMBL" id="BBI63533.1"/>
    </source>
</evidence>
<dbReference type="EMBL" id="AP019514">
    <property type="protein sequence ID" value="BBI63533.1"/>
    <property type="molecule type" value="Genomic_DNA"/>
</dbReference>
<accession>A0A455UDZ9</accession>
<name>A0A455UDZ9_9GAMM</name>
<sequence>MVSIGLKDNAKLIHDTLQIGELSYLTDGEIEKTSAMLLSPMPLARAWDYWVARAGFSGI</sequence>
<gene>
    <name evidence="1" type="ORF">HSBAA_48390</name>
</gene>
<protein>
    <submittedName>
        <fullName evidence="1">Uncharacterized protein</fullName>
    </submittedName>
</protein>
<dbReference type="KEGG" id="hsr:HSBAA_48390"/>